<sequence>MRILIIEDEVPLAEALLQILKKNNYSVDMVHDGEAGLDYSLSNIYDVILLDIMLPKMDGLTLLKHLRKESIHTPVLLLTARGEISQRVEGLDSGADDYLVKPFASEELLARIRVLSRRKGDVPIDDGLSYGDLKLNPSTLKLTKDHLEIKMTLREYELLELLILRKGMVTSKESILEKLWGFDTEAEHNHVEVYISFLRKKLNFIGSTVSIHTLRGVGYTLEVH</sequence>
<proteinExistence type="predicted"/>
<keyword evidence="5 9" id="KW-0238">DNA-binding</keyword>
<dbReference type="InterPro" id="IPR036388">
    <property type="entry name" value="WH-like_DNA-bd_sf"/>
</dbReference>
<evidence type="ECO:0000256" key="8">
    <source>
        <dbReference type="PROSITE-ProRule" id="PRU00169"/>
    </source>
</evidence>
<dbReference type="SMART" id="SM00862">
    <property type="entry name" value="Trans_reg_C"/>
    <property type="match status" value="1"/>
</dbReference>
<dbReference type="InterPro" id="IPR001789">
    <property type="entry name" value="Sig_transdc_resp-reg_receiver"/>
</dbReference>
<dbReference type="RefSeq" id="WP_125136915.1">
    <property type="nucleotide sequence ID" value="NZ_LR130778.1"/>
</dbReference>
<dbReference type="Gene3D" id="3.40.50.2300">
    <property type="match status" value="1"/>
</dbReference>
<keyword evidence="13" id="KW-1185">Reference proteome</keyword>
<dbReference type="EMBL" id="LR130778">
    <property type="protein sequence ID" value="VDN47635.1"/>
    <property type="molecule type" value="Genomic_DNA"/>
</dbReference>
<dbReference type="SMART" id="SM00448">
    <property type="entry name" value="REC"/>
    <property type="match status" value="1"/>
</dbReference>
<evidence type="ECO:0000259" key="11">
    <source>
        <dbReference type="PROSITE" id="PS51755"/>
    </source>
</evidence>
<dbReference type="SUPFAM" id="SSF52172">
    <property type="entry name" value="CheY-like"/>
    <property type="match status" value="1"/>
</dbReference>
<feature type="domain" description="OmpR/PhoB-type" evidence="11">
    <location>
        <begin position="125"/>
        <end position="223"/>
    </location>
</feature>
<dbReference type="CDD" id="cd00383">
    <property type="entry name" value="trans_reg_C"/>
    <property type="match status" value="1"/>
</dbReference>
<dbReference type="Pfam" id="PF00486">
    <property type="entry name" value="Trans_reg_C"/>
    <property type="match status" value="1"/>
</dbReference>
<feature type="domain" description="Response regulatory" evidence="10">
    <location>
        <begin position="2"/>
        <end position="116"/>
    </location>
</feature>
<dbReference type="InterPro" id="IPR016032">
    <property type="entry name" value="Sig_transdc_resp-reg_C-effctor"/>
</dbReference>
<comment type="function">
    <text evidence="7">May play the central regulatory role in sporulation. It may be an element of the effector pathway responsible for the activation of sporulation genes in response to nutritional stress. Spo0A may act in concert with spo0H (a sigma factor) to control the expression of some genes that are critical to the sporulation process.</text>
</comment>
<dbReference type="GO" id="GO:0000156">
    <property type="term" value="F:phosphorelay response regulator activity"/>
    <property type="evidence" value="ECO:0007669"/>
    <property type="project" value="TreeGrafter"/>
</dbReference>
<dbReference type="Gene3D" id="1.10.10.10">
    <property type="entry name" value="Winged helix-like DNA-binding domain superfamily/Winged helix DNA-binding domain"/>
    <property type="match status" value="1"/>
</dbReference>
<dbReference type="KEGG" id="cbar:PATL70BA_1746"/>
<dbReference type="PANTHER" id="PTHR48111:SF22">
    <property type="entry name" value="REGULATOR OF RPOS"/>
    <property type="match status" value="1"/>
</dbReference>
<feature type="DNA-binding region" description="OmpR/PhoB-type" evidence="9">
    <location>
        <begin position="125"/>
        <end position="223"/>
    </location>
</feature>
<evidence type="ECO:0000256" key="5">
    <source>
        <dbReference type="ARBA" id="ARBA00023125"/>
    </source>
</evidence>
<evidence type="ECO:0000256" key="6">
    <source>
        <dbReference type="ARBA" id="ARBA00023163"/>
    </source>
</evidence>
<dbReference type="InterPro" id="IPR039420">
    <property type="entry name" value="WalR-like"/>
</dbReference>
<dbReference type="Proteomes" id="UP000279029">
    <property type="component" value="Chromosome"/>
</dbReference>
<organism evidence="12 13">
    <name type="scientific">Petrocella atlantisensis</name>
    <dbReference type="NCBI Taxonomy" id="2173034"/>
    <lineage>
        <taxon>Bacteria</taxon>
        <taxon>Bacillati</taxon>
        <taxon>Bacillota</taxon>
        <taxon>Clostridia</taxon>
        <taxon>Lachnospirales</taxon>
        <taxon>Vallitaleaceae</taxon>
        <taxon>Petrocella</taxon>
    </lineage>
</organism>
<dbReference type="PANTHER" id="PTHR48111">
    <property type="entry name" value="REGULATOR OF RPOS"/>
    <property type="match status" value="1"/>
</dbReference>
<name>A0A3P7NXD2_9FIRM</name>
<keyword evidence="6" id="KW-0804">Transcription</keyword>
<dbReference type="InterPro" id="IPR001867">
    <property type="entry name" value="OmpR/PhoB-type_DNA-bd"/>
</dbReference>
<dbReference type="OrthoDB" id="9790454at2"/>
<dbReference type="CDD" id="cd17625">
    <property type="entry name" value="REC_OmpR_DrrD-like"/>
    <property type="match status" value="1"/>
</dbReference>
<evidence type="ECO:0000256" key="2">
    <source>
        <dbReference type="ARBA" id="ARBA00022553"/>
    </source>
</evidence>
<dbReference type="AlphaFoldDB" id="A0A3P7NXD2"/>
<dbReference type="SUPFAM" id="SSF46894">
    <property type="entry name" value="C-terminal effector domain of the bipartite response regulators"/>
    <property type="match status" value="1"/>
</dbReference>
<gene>
    <name evidence="12" type="primary">dltR</name>
    <name evidence="12" type="ORF">PATL70BA_1746</name>
</gene>
<reference evidence="12 13" key="1">
    <citation type="submission" date="2018-09" db="EMBL/GenBank/DDBJ databases">
        <authorList>
            <person name="Postec A."/>
        </authorList>
    </citation>
    <scope>NUCLEOTIDE SEQUENCE [LARGE SCALE GENOMIC DNA]</scope>
    <source>
        <strain evidence="12">70B-A</strain>
    </source>
</reference>
<keyword evidence="3" id="KW-0902">Two-component regulatory system</keyword>
<dbReference type="GO" id="GO:0000976">
    <property type="term" value="F:transcription cis-regulatory region binding"/>
    <property type="evidence" value="ECO:0007669"/>
    <property type="project" value="TreeGrafter"/>
</dbReference>
<dbReference type="PROSITE" id="PS50110">
    <property type="entry name" value="RESPONSE_REGULATORY"/>
    <property type="match status" value="1"/>
</dbReference>
<feature type="modified residue" description="4-aspartylphosphate" evidence="8">
    <location>
        <position position="51"/>
    </location>
</feature>
<dbReference type="GO" id="GO:0032993">
    <property type="term" value="C:protein-DNA complex"/>
    <property type="evidence" value="ECO:0007669"/>
    <property type="project" value="TreeGrafter"/>
</dbReference>
<accession>A0A3P7NXD2</accession>
<dbReference type="FunFam" id="3.40.50.2300:FF:000002">
    <property type="entry name" value="DNA-binding response regulator PhoP"/>
    <property type="match status" value="1"/>
</dbReference>
<evidence type="ECO:0000256" key="4">
    <source>
        <dbReference type="ARBA" id="ARBA00023015"/>
    </source>
</evidence>
<dbReference type="GO" id="GO:0006355">
    <property type="term" value="P:regulation of DNA-templated transcription"/>
    <property type="evidence" value="ECO:0007669"/>
    <property type="project" value="InterPro"/>
</dbReference>
<dbReference type="Pfam" id="PF00072">
    <property type="entry name" value="Response_reg"/>
    <property type="match status" value="1"/>
</dbReference>
<dbReference type="InterPro" id="IPR011006">
    <property type="entry name" value="CheY-like_superfamily"/>
</dbReference>
<evidence type="ECO:0000259" key="10">
    <source>
        <dbReference type="PROSITE" id="PS50110"/>
    </source>
</evidence>
<evidence type="ECO:0000256" key="7">
    <source>
        <dbReference type="ARBA" id="ARBA00024867"/>
    </source>
</evidence>
<evidence type="ECO:0000313" key="12">
    <source>
        <dbReference type="EMBL" id="VDN47635.1"/>
    </source>
</evidence>
<evidence type="ECO:0000256" key="3">
    <source>
        <dbReference type="ARBA" id="ARBA00023012"/>
    </source>
</evidence>
<protein>
    <recommendedName>
        <fullName evidence="1">Stage 0 sporulation protein A homolog</fullName>
    </recommendedName>
</protein>
<evidence type="ECO:0000313" key="13">
    <source>
        <dbReference type="Proteomes" id="UP000279029"/>
    </source>
</evidence>
<keyword evidence="4" id="KW-0805">Transcription regulation</keyword>
<dbReference type="PROSITE" id="PS51755">
    <property type="entry name" value="OMPR_PHOB"/>
    <property type="match status" value="1"/>
</dbReference>
<dbReference type="Gene3D" id="6.10.250.690">
    <property type="match status" value="1"/>
</dbReference>
<evidence type="ECO:0000256" key="9">
    <source>
        <dbReference type="PROSITE-ProRule" id="PRU01091"/>
    </source>
</evidence>
<evidence type="ECO:0000256" key="1">
    <source>
        <dbReference type="ARBA" id="ARBA00018672"/>
    </source>
</evidence>
<keyword evidence="2 8" id="KW-0597">Phosphoprotein</keyword>
<dbReference type="GO" id="GO:0005829">
    <property type="term" value="C:cytosol"/>
    <property type="evidence" value="ECO:0007669"/>
    <property type="project" value="TreeGrafter"/>
</dbReference>